<dbReference type="InterPro" id="IPR014030">
    <property type="entry name" value="Ketoacyl_synth_N"/>
</dbReference>
<dbReference type="Pfam" id="PF08659">
    <property type="entry name" value="KR"/>
    <property type="match status" value="1"/>
</dbReference>
<dbReference type="SMART" id="SM00825">
    <property type="entry name" value="PKS_KS"/>
    <property type="match status" value="1"/>
</dbReference>
<dbReference type="SMART" id="SM00823">
    <property type="entry name" value="PKS_PP"/>
    <property type="match status" value="1"/>
</dbReference>
<dbReference type="CDD" id="cd00833">
    <property type="entry name" value="PKS"/>
    <property type="match status" value="1"/>
</dbReference>
<dbReference type="InterPro" id="IPR036291">
    <property type="entry name" value="NAD(P)-bd_dom_sf"/>
</dbReference>
<dbReference type="Proteomes" id="UP000638560">
    <property type="component" value="Unassembled WGS sequence"/>
</dbReference>
<organism evidence="6 7">
    <name type="scientific">Plantactinospora alkalitolerans</name>
    <dbReference type="NCBI Taxonomy" id="2789879"/>
    <lineage>
        <taxon>Bacteria</taxon>
        <taxon>Bacillati</taxon>
        <taxon>Actinomycetota</taxon>
        <taxon>Actinomycetes</taxon>
        <taxon>Micromonosporales</taxon>
        <taxon>Micromonosporaceae</taxon>
        <taxon>Plantactinospora</taxon>
    </lineage>
</organism>
<evidence type="ECO:0000313" key="7">
    <source>
        <dbReference type="Proteomes" id="UP000638560"/>
    </source>
</evidence>
<dbReference type="InterPro" id="IPR020841">
    <property type="entry name" value="PKS_Beta-ketoAc_synthase_dom"/>
</dbReference>
<dbReference type="SUPFAM" id="SSF51735">
    <property type="entry name" value="NAD(P)-binding Rossmann-fold domains"/>
    <property type="match status" value="1"/>
</dbReference>
<keyword evidence="2" id="KW-0597">Phosphoprotein</keyword>
<dbReference type="InterPro" id="IPR016039">
    <property type="entry name" value="Thiolase-like"/>
</dbReference>
<dbReference type="InterPro" id="IPR018201">
    <property type="entry name" value="Ketoacyl_synth_AS"/>
</dbReference>
<dbReference type="CDD" id="cd08956">
    <property type="entry name" value="KR_3_FAS_SDR_x"/>
    <property type="match status" value="1"/>
</dbReference>
<evidence type="ECO:0000313" key="6">
    <source>
        <dbReference type="EMBL" id="MBF9135558.1"/>
    </source>
</evidence>
<dbReference type="SMART" id="SM00822">
    <property type="entry name" value="PKS_KR"/>
    <property type="match status" value="1"/>
</dbReference>
<dbReference type="InterPro" id="IPR057326">
    <property type="entry name" value="KR_dom"/>
</dbReference>
<dbReference type="PANTHER" id="PTHR43775">
    <property type="entry name" value="FATTY ACID SYNTHASE"/>
    <property type="match status" value="1"/>
</dbReference>
<dbReference type="PANTHER" id="PTHR43775:SF51">
    <property type="entry name" value="INACTIVE PHENOLPHTHIOCEROL SYNTHESIS POLYKETIDE SYNTHASE TYPE I PKS1-RELATED"/>
    <property type="match status" value="1"/>
</dbReference>
<dbReference type="InterPro" id="IPR050091">
    <property type="entry name" value="PKS_NRPS_Biosynth_Enz"/>
</dbReference>
<dbReference type="SUPFAM" id="SSF47336">
    <property type="entry name" value="ACP-like"/>
    <property type="match status" value="1"/>
</dbReference>
<evidence type="ECO:0000256" key="1">
    <source>
        <dbReference type="ARBA" id="ARBA00022450"/>
    </source>
</evidence>
<feature type="non-terminal residue" evidence="6">
    <location>
        <position position="722"/>
    </location>
</feature>
<dbReference type="InterPro" id="IPR009081">
    <property type="entry name" value="PP-bd_ACP"/>
</dbReference>
<dbReference type="Pfam" id="PF00550">
    <property type="entry name" value="PP-binding"/>
    <property type="match status" value="1"/>
</dbReference>
<dbReference type="PROSITE" id="PS00606">
    <property type="entry name" value="KS3_1"/>
    <property type="match status" value="1"/>
</dbReference>
<keyword evidence="1" id="KW-0596">Phosphopantetheine</keyword>
<dbReference type="InterPro" id="IPR013968">
    <property type="entry name" value="PKS_KR"/>
</dbReference>
<sequence length="722" mass="75258">VLVTGGTGVLGALVARRLVSVHGVRHLVLTSRRGLDEGSVGLRDELVGLGAESVQVVACDVTDRAAVVDLLGSLGSRPLTAVVHAAGVLDDVTVEGLDTFRLDSVLRPKVTGAWVLHELTAGLPLAGFVLFSSVAATVGNAGQANYAAANGFLDGLAAWRRARGLPAVSVGWGLWDADSAMTAGLGEVERARLGRAGVAVLPVEQGLALFDAALVVDRSQVLGLRLDLSALRELAQLGELPALFAGLVRVRTRSAPTVVVDTGGGNGLVDRLLGLGEADQRLMLLDVVRRTAAVVLAHEDVDAVDPERPFTELGFDSLTAVELRNRLNTATGLRLPATLIFDYPTPTAITDHLFRTVTGSLGEPVDTPTARVNTDEDSAAEPIAIVGVACRLPGGIRNADGLWQLLDSGGEAMGEFPTDRGWDLENLFHDDPDHQGTSYTRRGGFLYDADLFDAEFFGISPREATAMDPQHRLLLETSWEAFERAGIAADSLRGSRTGVFAGVMYHDYTSVVHQAVDNMEGFLGVGGSIASGRVAYHFGLEGPAVTVDTACSSSLVAVHLACESLRRGESSLALAGGVTVMATPGAFVDFSRQRGLSVDGRCKAFAAGADGTAWSVGVGVWVLQRLSGAVAAGRPVLAVVSGSAVNQDGASNGLTAPNGPAQQRVIRQALAAAGVQPGGVDVVEAHGTGTRLGDPIEAQALLATYGRDRSVDRPVWLRSVKS</sequence>
<keyword evidence="3" id="KW-0808">Transferase</keyword>
<dbReference type="PROSITE" id="PS50075">
    <property type="entry name" value="CARRIER"/>
    <property type="match status" value="1"/>
</dbReference>
<gene>
    <name evidence="6" type="ORF">I0C86_42725</name>
</gene>
<dbReference type="InterPro" id="IPR014031">
    <property type="entry name" value="Ketoacyl_synth_C"/>
</dbReference>
<feature type="domain" description="Carrier" evidence="4">
    <location>
        <begin position="282"/>
        <end position="357"/>
    </location>
</feature>
<evidence type="ECO:0000256" key="3">
    <source>
        <dbReference type="ARBA" id="ARBA00022679"/>
    </source>
</evidence>
<keyword evidence="7" id="KW-1185">Reference proteome</keyword>
<dbReference type="PROSITE" id="PS00012">
    <property type="entry name" value="PHOSPHOPANTETHEINE"/>
    <property type="match status" value="1"/>
</dbReference>
<dbReference type="InterPro" id="IPR036736">
    <property type="entry name" value="ACP-like_sf"/>
</dbReference>
<dbReference type="SMART" id="SM01294">
    <property type="entry name" value="PKS_PP_betabranch"/>
    <property type="match status" value="1"/>
</dbReference>
<dbReference type="Gene3D" id="1.10.1200.10">
    <property type="entry name" value="ACP-like"/>
    <property type="match status" value="1"/>
</dbReference>
<evidence type="ECO:0000259" key="5">
    <source>
        <dbReference type="PROSITE" id="PS52004"/>
    </source>
</evidence>
<feature type="domain" description="Ketosynthase family 3 (KS3)" evidence="5">
    <location>
        <begin position="380"/>
        <end position="722"/>
    </location>
</feature>
<dbReference type="EMBL" id="JADPUN010000441">
    <property type="protein sequence ID" value="MBF9135558.1"/>
    <property type="molecule type" value="Genomic_DNA"/>
</dbReference>
<dbReference type="SUPFAM" id="SSF53901">
    <property type="entry name" value="Thiolase-like"/>
    <property type="match status" value="1"/>
</dbReference>
<proteinExistence type="predicted"/>
<accession>A0ABS0HAR8</accession>
<dbReference type="Gene3D" id="3.40.47.10">
    <property type="match status" value="1"/>
</dbReference>
<comment type="caution">
    <text evidence="6">The sequence shown here is derived from an EMBL/GenBank/DDBJ whole genome shotgun (WGS) entry which is preliminary data.</text>
</comment>
<dbReference type="Pfam" id="PF00109">
    <property type="entry name" value="ketoacyl-synt"/>
    <property type="match status" value="1"/>
</dbReference>
<dbReference type="InterPro" id="IPR020806">
    <property type="entry name" value="PKS_PP-bd"/>
</dbReference>
<dbReference type="InterPro" id="IPR006162">
    <property type="entry name" value="Ppantetheine_attach_site"/>
</dbReference>
<dbReference type="RefSeq" id="WP_196207012.1">
    <property type="nucleotide sequence ID" value="NZ_JADPUN010000441.1"/>
</dbReference>
<dbReference type="PROSITE" id="PS52004">
    <property type="entry name" value="KS3_2"/>
    <property type="match status" value="1"/>
</dbReference>
<dbReference type="Gene3D" id="3.40.50.720">
    <property type="entry name" value="NAD(P)-binding Rossmann-like Domain"/>
    <property type="match status" value="1"/>
</dbReference>
<evidence type="ECO:0000256" key="2">
    <source>
        <dbReference type="ARBA" id="ARBA00022553"/>
    </source>
</evidence>
<evidence type="ECO:0000259" key="4">
    <source>
        <dbReference type="PROSITE" id="PS50075"/>
    </source>
</evidence>
<name>A0ABS0HAR8_9ACTN</name>
<feature type="non-terminal residue" evidence="6">
    <location>
        <position position="1"/>
    </location>
</feature>
<reference evidence="6 7" key="1">
    <citation type="submission" date="2020-11" db="EMBL/GenBank/DDBJ databases">
        <title>A novel isolate from a Black sea contaminated sediment with potential to produce alkanes: Plantactinospora alkalitolerans sp. nov.</title>
        <authorList>
            <person name="Carro L."/>
            <person name="Veyisoglu A."/>
            <person name="Guven K."/>
            <person name="Schumann P."/>
            <person name="Klenk H.-P."/>
            <person name="Sahin N."/>
        </authorList>
    </citation>
    <scope>NUCLEOTIDE SEQUENCE [LARGE SCALE GENOMIC DNA]</scope>
    <source>
        <strain evidence="6 7">S1510</strain>
    </source>
</reference>
<protein>
    <submittedName>
        <fullName evidence="6">SDR family NAD(P)-dependent oxidoreductase</fullName>
    </submittedName>
</protein>
<dbReference type="Pfam" id="PF02801">
    <property type="entry name" value="Ketoacyl-synt_C"/>
    <property type="match status" value="1"/>
</dbReference>